<name>A0A432CNZ3_9FLAO</name>
<dbReference type="SUPFAM" id="SSF53474">
    <property type="entry name" value="alpha/beta-Hydrolases"/>
    <property type="match status" value="1"/>
</dbReference>
<sequence>MKNIFFAFLGFFLFSNDTFAQLKSVKYTDGNQQLNGLSIAPKKGSKTKPGILILPAWKGIDTHSKQSAERLSSMGYYAFVADIYGQGNYPVTTQEAGKQAGFYKKNVADYQRRIQLALDQLVKAGANPANIVVIGYCFGGTGALEAARAGMKIQGAVSFHGGLGHDAARVNNPITAEILVLHGADDTYVPATEVSSFQQEMRDTKAEWEMIYYANSVHAFTEIEAGNDNSKGAAYNEKAAIRSWERMNSFLKEVLK</sequence>
<protein>
    <submittedName>
        <fullName evidence="2">Dienelactone hydrolase family protein</fullName>
    </submittedName>
</protein>
<keyword evidence="2" id="KW-0378">Hydrolase</keyword>
<reference evidence="2 3" key="1">
    <citation type="submission" date="2018-12" db="EMBL/GenBank/DDBJ databases">
        <title>Flavobacterium sp. nov., isolated from glacier ice.</title>
        <authorList>
            <person name="Liu Q."/>
            <person name="Xin Y.-H."/>
        </authorList>
    </citation>
    <scope>NUCLEOTIDE SEQUENCE [LARGE SCALE GENOMIC DNA]</scope>
    <source>
        <strain evidence="2 3">RB1N8</strain>
    </source>
</reference>
<dbReference type="Gene3D" id="3.40.50.1820">
    <property type="entry name" value="alpha/beta hydrolase"/>
    <property type="match status" value="1"/>
</dbReference>
<keyword evidence="3" id="KW-1185">Reference proteome</keyword>
<dbReference type="RefSeq" id="WP_126561736.1">
    <property type="nucleotide sequence ID" value="NZ_RYDJ01000004.1"/>
</dbReference>
<dbReference type="Pfam" id="PF01738">
    <property type="entry name" value="DLH"/>
    <property type="match status" value="1"/>
</dbReference>
<dbReference type="InterPro" id="IPR002925">
    <property type="entry name" value="Dienelactn_hydro"/>
</dbReference>
<dbReference type="PANTHER" id="PTHR22946">
    <property type="entry name" value="DIENELACTONE HYDROLASE DOMAIN-CONTAINING PROTEIN-RELATED"/>
    <property type="match status" value="1"/>
</dbReference>
<dbReference type="GO" id="GO:0016787">
    <property type="term" value="F:hydrolase activity"/>
    <property type="evidence" value="ECO:0007669"/>
    <property type="project" value="UniProtKB-KW"/>
</dbReference>
<dbReference type="InterPro" id="IPR050261">
    <property type="entry name" value="FrsA_esterase"/>
</dbReference>
<organism evidence="2 3">
    <name type="scientific">Flavobacterium bomense</name>
    <dbReference type="NCBI Taxonomy" id="2497483"/>
    <lineage>
        <taxon>Bacteria</taxon>
        <taxon>Pseudomonadati</taxon>
        <taxon>Bacteroidota</taxon>
        <taxon>Flavobacteriia</taxon>
        <taxon>Flavobacteriales</taxon>
        <taxon>Flavobacteriaceae</taxon>
        <taxon>Flavobacterium</taxon>
    </lineage>
</organism>
<evidence type="ECO:0000259" key="1">
    <source>
        <dbReference type="Pfam" id="PF01738"/>
    </source>
</evidence>
<gene>
    <name evidence="2" type="ORF">EKL98_05435</name>
</gene>
<dbReference type="InterPro" id="IPR029058">
    <property type="entry name" value="AB_hydrolase_fold"/>
</dbReference>
<dbReference type="EMBL" id="RYDJ01000004">
    <property type="protein sequence ID" value="RTZ05974.1"/>
    <property type="molecule type" value="Genomic_DNA"/>
</dbReference>
<accession>A0A432CNZ3</accession>
<dbReference type="PANTHER" id="PTHR22946:SF0">
    <property type="entry name" value="DIENELACTONE HYDROLASE DOMAIN-CONTAINING PROTEIN"/>
    <property type="match status" value="1"/>
</dbReference>
<dbReference type="AlphaFoldDB" id="A0A432CNZ3"/>
<evidence type="ECO:0000313" key="3">
    <source>
        <dbReference type="Proteomes" id="UP000280825"/>
    </source>
</evidence>
<proteinExistence type="predicted"/>
<feature type="domain" description="Dienelactone hydrolase" evidence="1">
    <location>
        <begin position="39"/>
        <end position="254"/>
    </location>
</feature>
<dbReference type="Proteomes" id="UP000280825">
    <property type="component" value="Unassembled WGS sequence"/>
</dbReference>
<evidence type="ECO:0000313" key="2">
    <source>
        <dbReference type="EMBL" id="RTZ05974.1"/>
    </source>
</evidence>
<comment type="caution">
    <text evidence="2">The sequence shown here is derived from an EMBL/GenBank/DDBJ whole genome shotgun (WGS) entry which is preliminary data.</text>
</comment>